<evidence type="ECO:0000259" key="1">
    <source>
        <dbReference type="Pfam" id="PF19259"/>
    </source>
</evidence>
<organism evidence="2 3">
    <name type="scientific">Smittium simulii</name>
    <dbReference type="NCBI Taxonomy" id="133385"/>
    <lineage>
        <taxon>Eukaryota</taxon>
        <taxon>Fungi</taxon>
        <taxon>Fungi incertae sedis</taxon>
        <taxon>Zoopagomycota</taxon>
        <taxon>Kickxellomycotina</taxon>
        <taxon>Harpellomycetes</taxon>
        <taxon>Harpellales</taxon>
        <taxon>Legeriomycetaceae</taxon>
        <taxon>Smittium</taxon>
    </lineage>
</organism>
<evidence type="ECO:0000313" key="2">
    <source>
        <dbReference type="EMBL" id="PVU85984.1"/>
    </source>
</evidence>
<keyword evidence="3" id="KW-1185">Reference proteome</keyword>
<dbReference type="Pfam" id="PF08284">
    <property type="entry name" value="RVP_2"/>
    <property type="match status" value="1"/>
</dbReference>
<sequence length="595" mass="68435">MSLFEGLPVKFRGDGTDTDTINIWIKKFKVISELKPWDESTQIKILELWLEGKAAIWFENFTENKKNKNTISLFKGLIKNFDDQNNQEQGDVIVLSGLLKKDHENIKDFNQRFRLYLKTIPKEERPTQLIKKIYLNALHLADREIWWNIVQMDEDLEYNDLIKRTETLASKKEVVEGDQKTTTIKIIEEEIKAANEEKNWDMKMDKLTKDLSSLTLLVKEKFKTDRTDITCHYCGMKGHKTFYCRKKQKDLAENSSSESTESNVKSGMIAMEVNADIDLALTAVNSVKRIRVEDYLNEYNPARPISVPQVNKAPEIAENLKKENNNYEPIKQGINKMGIVEKKRKPLKPKTVSSITNRILDSEAPLTNKELFQIKPQLIPELISGLQYFKRTNVPRKVLVSNEKNKSKALSFVRVVLGDQNVALHVDNGADYSIINSKFIEGMGIELSSMDRPFHIQPLKGVPVTVDKVATILVSFEADIKIPIDFIVMDNIAVQAILGIDALQALRAKIDYANEIILFDYKNKVFEIQLYTRDDILDWEEIFFDDKLEDEAVDSFDMMALYSTARKDIITPVGTTNDLDFNIDPHLDNEKKLVE</sequence>
<proteinExistence type="predicted"/>
<dbReference type="EMBL" id="MBFR01000751">
    <property type="protein sequence ID" value="PVU85984.1"/>
    <property type="molecule type" value="Genomic_DNA"/>
</dbReference>
<protein>
    <recommendedName>
        <fullName evidence="1">Ty3 transposon capsid-like protein domain-containing protein</fullName>
    </recommendedName>
</protein>
<reference evidence="2 3" key="1">
    <citation type="journal article" date="2018" name="MBio">
        <title>Comparative Genomics Reveals the Core Gene Toolbox for the Fungus-Insect Symbiosis.</title>
        <authorList>
            <person name="Wang Y."/>
            <person name="Stata M."/>
            <person name="Wang W."/>
            <person name="Stajich J.E."/>
            <person name="White M.M."/>
            <person name="Moncalvo J.M."/>
        </authorList>
    </citation>
    <scope>NUCLEOTIDE SEQUENCE [LARGE SCALE GENOMIC DNA]</scope>
    <source>
        <strain evidence="2 3">SWE-8-4</strain>
    </source>
</reference>
<evidence type="ECO:0000313" key="3">
    <source>
        <dbReference type="Proteomes" id="UP000245383"/>
    </source>
</evidence>
<dbReference type="InterPro" id="IPR045358">
    <property type="entry name" value="Ty3_capsid"/>
</dbReference>
<dbReference type="Proteomes" id="UP000245383">
    <property type="component" value="Unassembled WGS sequence"/>
</dbReference>
<gene>
    <name evidence="2" type="ORF">BB561_006847</name>
</gene>
<dbReference type="OrthoDB" id="10684928at2759"/>
<dbReference type="Gene3D" id="2.40.70.10">
    <property type="entry name" value="Acid Proteases"/>
    <property type="match status" value="1"/>
</dbReference>
<dbReference type="AlphaFoldDB" id="A0A2T9Y126"/>
<feature type="domain" description="Ty3 transposon capsid-like protein" evidence="1">
    <location>
        <begin position="9"/>
        <end position="139"/>
    </location>
</feature>
<accession>A0A2T9Y126</accession>
<dbReference type="CDD" id="cd00303">
    <property type="entry name" value="retropepsin_like"/>
    <property type="match status" value="1"/>
</dbReference>
<dbReference type="Pfam" id="PF19259">
    <property type="entry name" value="Ty3_capsid"/>
    <property type="match status" value="1"/>
</dbReference>
<name>A0A2T9Y126_9FUNG</name>
<dbReference type="PANTHER" id="PTHR33223">
    <property type="entry name" value="CCHC-TYPE DOMAIN-CONTAINING PROTEIN"/>
    <property type="match status" value="1"/>
</dbReference>
<dbReference type="PANTHER" id="PTHR33223:SF6">
    <property type="entry name" value="CCHC-TYPE DOMAIN-CONTAINING PROTEIN"/>
    <property type="match status" value="1"/>
</dbReference>
<dbReference type="STRING" id="133385.A0A2T9Y126"/>
<dbReference type="SUPFAM" id="SSF50630">
    <property type="entry name" value="Acid proteases"/>
    <property type="match status" value="1"/>
</dbReference>
<comment type="caution">
    <text evidence="2">The sequence shown here is derived from an EMBL/GenBank/DDBJ whole genome shotgun (WGS) entry which is preliminary data.</text>
</comment>
<dbReference type="InterPro" id="IPR021109">
    <property type="entry name" value="Peptidase_aspartic_dom_sf"/>
</dbReference>